<feature type="domain" description="TIL" evidence="5">
    <location>
        <begin position="645"/>
        <end position="699"/>
    </location>
</feature>
<evidence type="ECO:0000256" key="2">
    <source>
        <dbReference type="ARBA" id="ARBA00022690"/>
    </source>
</evidence>
<feature type="non-terminal residue" evidence="6">
    <location>
        <position position="747"/>
    </location>
</feature>
<sequence>MAVIFYIPVVFALLSFAVNPCSCHFFCAENEEFVDCINLCNNCLDKGRCVTDVCVSGCDCVEGYYRNTDGLCVPEKHCDITNVNSCPENEIFLECGLACPLNCSSRNKPRTCTDQCIRGCFCRPGFLRNEYGICVPEKECPQEKCGKDEEFLNCGSPCPPSCENKDKSFVCPTVCVSGCYCKKGLFRNVDGKCVTAEQCSKSEKPPTLIQVEAKCRNDEIFLHCGSACPPTCENKGKTVACTQQCVPGCFCKRGLVRSSDGKCIHPGQCPKDGNEHQLIPLQGRCGEDEEFLNCGSACPPSCANKDKSGPCTLQCVRGCFCKRGLVRNQHGKCVPPDACPKEKKCKKDEVFLDCGSACPPSCANKDKPTPCTLQCVSGCFCKAGLVRNENGMCISPEQCPRTDRCGKDEVFLDCGSACPPTCENKGKSTPCTFQCVRGCFCKQGLVRNENGKCVPPDQCTKQELCGKDEVFHECGSACPATCANKDKPRPCTLQCVRGCFCKRGLVRNEYGKCVLPEQCPKEEKCSKDEVFSECGSACPPSCANKDQQTPCTLQCVKGCFCKRGLVRNENGQCVRPEECPKQEKCGKDEVYQDCGPACPLFCANKDKPTPCTLQCVSGCFCKSGYIRNDNGLCIPIEQCPKEEKCEKDEVFLDCGSACPPSCANIRNPTACTLQCVSGCFCKDGLVRSNSGKCILPQQCTQDEPLVWRDTSLSNGCPDTNKCIQHCKKRGHHTGLCTGPRFHNCHCR</sequence>
<dbReference type="Gene3D" id="2.10.25.10">
    <property type="entry name" value="Laminin"/>
    <property type="match status" value="11"/>
</dbReference>
<evidence type="ECO:0000256" key="4">
    <source>
        <dbReference type="SAM" id="SignalP"/>
    </source>
</evidence>
<dbReference type="Pfam" id="PF01826">
    <property type="entry name" value="TIL"/>
    <property type="match status" value="11"/>
</dbReference>
<feature type="domain" description="TIL" evidence="5">
    <location>
        <begin position="465"/>
        <end position="519"/>
    </location>
</feature>
<dbReference type="Proteomes" id="UP000054359">
    <property type="component" value="Unassembled WGS sequence"/>
</dbReference>
<feature type="domain" description="TIL" evidence="5">
    <location>
        <begin position="525"/>
        <end position="579"/>
    </location>
</feature>
<feature type="domain" description="TIL" evidence="5">
    <location>
        <begin position="145"/>
        <end position="199"/>
    </location>
</feature>
<feature type="domain" description="TIL" evidence="5">
    <location>
        <begin position="86"/>
        <end position="140"/>
    </location>
</feature>
<name>A0A087TD78_STEMI</name>
<feature type="domain" description="TIL" evidence="5">
    <location>
        <begin position="285"/>
        <end position="339"/>
    </location>
</feature>
<dbReference type="InterPro" id="IPR036084">
    <property type="entry name" value="Ser_inhib-like_sf"/>
</dbReference>
<feature type="domain" description="TIL" evidence="5">
    <location>
        <begin position="345"/>
        <end position="399"/>
    </location>
</feature>
<dbReference type="GO" id="GO:0030414">
    <property type="term" value="F:peptidase inhibitor activity"/>
    <property type="evidence" value="ECO:0007669"/>
    <property type="project" value="UniProtKB-KW"/>
</dbReference>
<evidence type="ECO:0000256" key="3">
    <source>
        <dbReference type="ARBA" id="ARBA00023157"/>
    </source>
</evidence>
<evidence type="ECO:0000259" key="5">
    <source>
        <dbReference type="Pfam" id="PF01826"/>
    </source>
</evidence>
<keyword evidence="7" id="KW-1185">Reference proteome</keyword>
<dbReference type="FunFam" id="2.10.25.10:FF:000055">
    <property type="entry name" value="alpha-tectorin isoform X1"/>
    <property type="match status" value="2"/>
</dbReference>
<reference evidence="6 7" key="1">
    <citation type="submission" date="2013-11" db="EMBL/GenBank/DDBJ databases">
        <title>Genome sequencing of Stegodyphus mimosarum.</title>
        <authorList>
            <person name="Bechsgaard J."/>
        </authorList>
    </citation>
    <scope>NUCLEOTIDE SEQUENCE [LARGE SCALE GENOMIC DNA]</scope>
</reference>
<feature type="domain" description="TIL" evidence="5">
    <location>
        <begin position="585"/>
        <end position="639"/>
    </location>
</feature>
<feature type="chain" id="PRO_5001829533" evidence="4">
    <location>
        <begin position="24"/>
        <end position="747"/>
    </location>
</feature>
<dbReference type="EMBL" id="KK114672">
    <property type="protein sequence ID" value="KFM63067.1"/>
    <property type="molecule type" value="Genomic_DNA"/>
</dbReference>
<keyword evidence="2" id="KW-0646">Protease inhibitor</keyword>
<feature type="domain" description="TIL" evidence="5">
    <location>
        <begin position="27"/>
        <end position="78"/>
    </location>
</feature>
<dbReference type="InterPro" id="IPR051368">
    <property type="entry name" value="SerProtInhib-TIL_Domain"/>
</dbReference>
<keyword evidence="4" id="KW-0732">Signal</keyword>
<evidence type="ECO:0000256" key="1">
    <source>
        <dbReference type="ARBA" id="ARBA00007611"/>
    </source>
</evidence>
<protein>
    <submittedName>
        <fullName evidence="6">Zonadhesin</fullName>
    </submittedName>
</protein>
<organism evidence="6 7">
    <name type="scientific">Stegodyphus mimosarum</name>
    <name type="common">African social velvet spider</name>
    <dbReference type="NCBI Taxonomy" id="407821"/>
    <lineage>
        <taxon>Eukaryota</taxon>
        <taxon>Metazoa</taxon>
        <taxon>Ecdysozoa</taxon>
        <taxon>Arthropoda</taxon>
        <taxon>Chelicerata</taxon>
        <taxon>Arachnida</taxon>
        <taxon>Araneae</taxon>
        <taxon>Araneomorphae</taxon>
        <taxon>Entelegynae</taxon>
        <taxon>Eresoidea</taxon>
        <taxon>Eresidae</taxon>
        <taxon>Stegodyphus</taxon>
    </lineage>
</organism>
<evidence type="ECO:0000313" key="6">
    <source>
        <dbReference type="EMBL" id="KFM63067.1"/>
    </source>
</evidence>
<dbReference type="PANTHER" id="PTHR23259">
    <property type="entry name" value="RIDDLE"/>
    <property type="match status" value="1"/>
</dbReference>
<dbReference type="AlphaFoldDB" id="A0A087TD78"/>
<feature type="domain" description="TIL" evidence="5">
    <location>
        <begin position="405"/>
        <end position="459"/>
    </location>
</feature>
<dbReference type="InterPro" id="IPR002919">
    <property type="entry name" value="TIL_dom"/>
</dbReference>
<gene>
    <name evidence="6" type="ORF">X975_20708</name>
</gene>
<accession>A0A087TD78</accession>
<dbReference type="OrthoDB" id="6406502at2759"/>
<keyword evidence="3" id="KW-1015">Disulfide bond</keyword>
<feature type="domain" description="TIL" evidence="5">
    <location>
        <begin position="215"/>
        <end position="269"/>
    </location>
</feature>
<comment type="similarity">
    <text evidence="1">Belongs to the serine protease inhibitor-like (TIL domain-containing) family.</text>
</comment>
<evidence type="ECO:0000313" key="7">
    <source>
        <dbReference type="Proteomes" id="UP000054359"/>
    </source>
</evidence>
<dbReference type="SUPFAM" id="SSF57567">
    <property type="entry name" value="Serine protease inhibitors"/>
    <property type="match status" value="11"/>
</dbReference>
<dbReference type="CDD" id="cd19941">
    <property type="entry name" value="TIL"/>
    <property type="match status" value="11"/>
</dbReference>
<feature type="signal peptide" evidence="4">
    <location>
        <begin position="1"/>
        <end position="23"/>
    </location>
</feature>
<proteinExistence type="inferred from homology"/>
<dbReference type="PANTHER" id="PTHR23259:SF70">
    <property type="entry name" value="ACCESSORY GLAND PROTEIN ACP62F-RELATED"/>
    <property type="match status" value="1"/>
</dbReference>
<dbReference type="OMA" id="APSGLCI"/>
<dbReference type="STRING" id="407821.A0A087TD78"/>